<gene>
    <name evidence="1" type="ORF">DJ019_17820</name>
</gene>
<dbReference type="OrthoDB" id="10017830at2"/>
<proteinExistence type="predicted"/>
<dbReference type="RefSeq" id="WP_111277554.1">
    <property type="nucleotide sequence ID" value="NZ_QFYS01000009.1"/>
</dbReference>
<evidence type="ECO:0000313" key="2">
    <source>
        <dbReference type="Proteomes" id="UP000249524"/>
    </source>
</evidence>
<comment type="caution">
    <text evidence="1">The sequence shown here is derived from an EMBL/GenBank/DDBJ whole genome shotgun (WGS) entry which is preliminary data.</text>
</comment>
<evidence type="ECO:0000313" key="1">
    <source>
        <dbReference type="EMBL" id="RAK63125.1"/>
    </source>
</evidence>
<sequence length="118" mass="13248">MVLVGPDLRCWKVVSVVDQGVFRPFWERLFRWLVQQSVHRIDQQAEAIDPMTLDQVKDRVAASIQANPDDWRDDEAIAGEAGPPREEQELLDELVASVRAAASLPQIINAISSEQLEG</sequence>
<protein>
    <submittedName>
        <fullName evidence="1">Uncharacterized protein</fullName>
    </submittedName>
</protein>
<dbReference type="Proteomes" id="UP000249524">
    <property type="component" value="Unassembled WGS sequence"/>
</dbReference>
<dbReference type="AlphaFoldDB" id="A0A328B8X5"/>
<name>A0A328B8X5_9CAUL</name>
<accession>A0A328B8X5</accession>
<reference evidence="1 2" key="1">
    <citation type="submission" date="2018-05" db="EMBL/GenBank/DDBJ databases">
        <authorList>
            <person name="Lanie J.A."/>
            <person name="Ng W.-L."/>
            <person name="Kazmierczak K.M."/>
            <person name="Andrzejewski T.M."/>
            <person name="Davidsen T.M."/>
            <person name="Wayne K.J."/>
            <person name="Tettelin H."/>
            <person name="Glass J.I."/>
            <person name="Rusch D."/>
            <person name="Podicherti R."/>
            <person name="Tsui H.-C.T."/>
            <person name="Winkler M.E."/>
        </authorList>
    </citation>
    <scope>NUCLEOTIDE SEQUENCE [LARGE SCALE GENOMIC DNA]</scope>
    <source>
        <strain evidence="1 2">BUT-10</strain>
    </source>
</reference>
<dbReference type="EMBL" id="QFYS01000009">
    <property type="protein sequence ID" value="RAK63125.1"/>
    <property type="molecule type" value="Genomic_DNA"/>
</dbReference>
<keyword evidence="2" id="KW-1185">Reference proteome</keyword>
<organism evidence="1 2">
    <name type="scientific">Phenylobacterium kunshanense</name>
    <dbReference type="NCBI Taxonomy" id="1445034"/>
    <lineage>
        <taxon>Bacteria</taxon>
        <taxon>Pseudomonadati</taxon>
        <taxon>Pseudomonadota</taxon>
        <taxon>Alphaproteobacteria</taxon>
        <taxon>Caulobacterales</taxon>
        <taxon>Caulobacteraceae</taxon>
        <taxon>Phenylobacterium</taxon>
    </lineage>
</organism>